<dbReference type="GO" id="GO:0005388">
    <property type="term" value="F:P-type calcium transporter activity"/>
    <property type="evidence" value="ECO:0007669"/>
    <property type="project" value="TreeGrafter"/>
</dbReference>
<dbReference type="PANTHER" id="PTHR24093">
    <property type="entry name" value="CATION TRANSPORTING ATPASE"/>
    <property type="match status" value="1"/>
</dbReference>
<protein>
    <submittedName>
        <fullName evidence="2">Uncharacterized protein</fullName>
    </submittedName>
</protein>
<organism evidence="2 3">
    <name type="scientific">Lithocarpus litseifolius</name>
    <dbReference type="NCBI Taxonomy" id="425828"/>
    <lineage>
        <taxon>Eukaryota</taxon>
        <taxon>Viridiplantae</taxon>
        <taxon>Streptophyta</taxon>
        <taxon>Embryophyta</taxon>
        <taxon>Tracheophyta</taxon>
        <taxon>Spermatophyta</taxon>
        <taxon>Magnoliopsida</taxon>
        <taxon>eudicotyledons</taxon>
        <taxon>Gunneridae</taxon>
        <taxon>Pentapetalae</taxon>
        <taxon>rosids</taxon>
        <taxon>fabids</taxon>
        <taxon>Fagales</taxon>
        <taxon>Fagaceae</taxon>
        <taxon>Lithocarpus</taxon>
    </lineage>
</organism>
<sequence length="93" mass="10318">MITGDNEHAARVIALECGIPNLDEDFNNEAVVEQGIFKKYSPEERTACLIHLVMAGLEKWFVNCQYQEADWGQWGACIGVAAMSWSTALALQV</sequence>
<reference evidence="2 3" key="1">
    <citation type="submission" date="2024-01" db="EMBL/GenBank/DDBJ databases">
        <title>A telomere-to-telomere, gap-free genome of sweet tea (Lithocarpus litseifolius).</title>
        <authorList>
            <person name="Zhou J."/>
        </authorList>
    </citation>
    <scope>NUCLEOTIDE SEQUENCE [LARGE SCALE GENOMIC DNA]</scope>
    <source>
        <strain evidence="2">Zhou-2022a</strain>
        <tissue evidence="2">Leaf</tissue>
    </source>
</reference>
<gene>
    <name evidence="2" type="ORF">SO802_011357</name>
</gene>
<evidence type="ECO:0000256" key="1">
    <source>
        <dbReference type="ARBA" id="ARBA00022842"/>
    </source>
</evidence>
<dbReference type="Proteomes" id="UP001459277">
    <property type="component" value="Unassembled WGS sequence"/>
</dbReference>
<dbReference type="GO" id="GO:0005886">
    <property type="term" value="C:plasma membrane"/>
    <property type="evidence" value="ECO:0007669"/>
    <property type="project" value="TreeGrafter"/>
</dbReference>
<dbReference type="EMBL" id="JAZDWU010000004">
    <property type="protein sequence ID" value="KAL0003796.1"/>
    <property type="molecule type" value="Genomic_DNA"/>
</dbReference>
<accession>A0AAW2D3J8</accession>
<keyword evidence="3" id="KW-1185">Reference proteome</keyword>
<dbReference type="AlphaFoldDB" id="A0AAW2D3J8"/>
<comment type="caution">
    <text evidence="2">The sequence shown here is derived from an EMBL/GenBank/DDBJ whole genome shotgun (WGS) entry which is preliminary data.</text>
</comment>
<name>A0AAW2D3J8_9ROSI</name>
<evidence type="ECO:0000313" key="2">
    <source>
        <dbReference type="EMBL" id="KAL0003796.1"/>
    </source>
</evidence>
<proteinExistence type="predicted"/>
<keyword evidence="1" id="KW-0460">Magnesium</keyword>
<dbReference type="PANTHER" id="PTHR24093:SF509">
    <property type="entry name" value="CALCIUM-TRANSPORTING ATPASE"/>
    <property type="match status" value="1"/>
</dbReference>
<evidence type="ECO:0000313" key="3">
    <source>
        <dbReference type="Proteomes" id="UP001459277"/>
    </source>
</evidence>